<dbReference type="AlphaFoldDB" id="A0A2R6X3A9"/>
<name>A0A2R6X3A9_MARPO</name>
<organism evidence="1 2">
    <name type="scientific">Marchantia polymorpha</name>
    <name type="common">Common liverwort</name>
    <name type="synonym">Marchantia aquatica</name>
    <dbReference type="NCBI Taxonomy" id="3197"/>
    <lineage>
        <taxon>Eukaryota</taxon>
        <taxon>Viridiplantae</taxon>
        <taxon>Streptophyta</taxon>
        <taxon>Embryophyta</taxon>
        <taxon>Marchantiophyta</taxon>
        <taxon>Marchantiopsida</taxon>
        <taxon>Marchantiidae</taxon>
        <taxon>Marchantiales</taxon>
        <taxon>Marchantiaceae</taxon>
        <taxon>Marchantia</taxon>
    </lineage>
</organism>
<sequence length="196" mass="22536">MQMARLGQQEWLGGVAWSPDQAGQHRIDCTTALIGRMSHKILGPKVYDPTLAKKTLNRTEPTQSEKLKDCEEKMPLQHLRNEEVHEDEFISPTGALDQYLFRNLPDASMQLGQERHRREVCSSKLQEIEKELQEFSDAFGSKLQELKKSMGEFAQSMKELMHYDEGTYIEDRLWEEADTNSKAVDTVTSTQSPPHR</sequence>
<evidence type="ECO:0000313" key="2">
    <source>
        <dbReference type="Proteomes" id="UP000244005"/>
    </source>
</evidence>
<gene>
    <name evidence="1" type="ORF">MARPO_0039s0081</name>
</gene>
<protein>
    <submittedName>
        <fullName evidence="1">Uncharacterized protein</fullName>
    </submittedName>
</protein>
<keyword evidence="2" id="KW-1185">Reference proteome</keyword>
<dbReference type="Proteomes" id="UP000244005">
    <property type="component" value="Unassembled WGS sequence"/>
</dbReference>
<evidence type="ECO:0000313" key="1">
    <source>
        <dbReference type="EMBL" id="PTQ40590.1"/>
    </source>
</evidence>
<dbReference type="Gramene" id="Mp3g17130.1">
    <property type="protein sequence ID" value="Mp3g17130.1.cds"/>
    <property type="gene ID" value="Mp3g17130"/>
</dbReference>
<dbReference type="OrthoDB" id="1938467at2759"/>
<dbReference type="EMBL" id="KZ772711">
    <property type="protein sequence ID" value="PTQ40590.1"/>
    <property type="molecule type" value="Genomic_DNA"/>
</dbReference>
<reference evidence="2" key="1">
    <citation type="journal article" date="2017" name="Cell">
        <title>Insights into land plant evolution garnered from the Marchantia polymorpha genome.</title>
        <authorList>
            <person name="Bowman J.L."/>
            <person name="Kohchi T."/>
            <person name="Yamato K.T."/>
            <person name="Jenkins J."/>
            <person name="Shu S."/>
            <person name="Ishizaki K."/>
            <person name="Yamaoka S."/>
            <person name="Nishihama R."/>
            <person name="Nakamura Y."/>
            <person name="Berger F."/>
            <person name="Adam C."/>
            <person name="Aki S.S."/>
            <person name="Althoff F."/>
            <person name="Araki T."/>
            <person name="Arteaga-Vazquez M.A."/>
            <person name="Balasubrmanian S."/>
            <person name="Barry K."/>
            <person name="Bauer D."/>
            <person name="Boehm C.R."/>
            <person name="Briginshaw L."/>
            <person name="Caballero-Perez J."/>
            <person name="Catarino B."/>
            <person name="Chen F."/>
            <person name="Chiyoda S."/>
            <person name="Chovatia M."/>
            <person name="Davies K.M."/>
            <person name="Delmans M."/>
            <person name="Demura T."/>
            <person name="Dierschke T."/>
            <person name="Dolan L."/>
            <person name="Dorantes-Acosta A.E."/>
            <person name="Eklund D.M."/>
            <person name="Florent S.N."/>
            <person name="Flores-Sandoval E."/>
            <person name="Fujiyama A."/>
            <person name="Fukuzawa H."/>
            <person name="Galik B."/>
            <person name="Grimanelli D."/>
            <person name="Grimwood J."/>
            <person name="Grossniklaus U."/>
            <person name="Hamada T."/>
            <person name="Haseloff J."/>
            <person name="Hetherington A.J."/>
            <person name="Higo A."/>
            <person name="Hirakawa Y."/>
            <person name="Hundley H.N."/>
            <person name="Ikeda Y."/>
            <person name="Inoue K."/>
            <person name="Inoue S.I."/>
            <person name="Ishida S."/>
            <person name="Jia Q."/>
            <person name="Kakita M."/>
            <person name="Kanazawa T."/>
            <person name="Kawai Y."/>
            <person name="Kawashima T."/>
            <person name="Kennedy M."/>
            <person name="Kinose K."/>
            <person name="Kinoshita T."/>
            <person name="Kohara Y."/>
            <person name="Koide E."/>
            <person name="Komatsu K."/>
            <person name="Kopischke S."/>
            <person name="Kubo M."/>
            <person name="Kyozuka J."/>
            <person name="Lagercrantz U."/>
            <person name="Lin S.S."/>
            <person name="Lindquist E."/>
            <person name="Lipzen A.M."/>
            <person name="Lu C.W."/>
            <person name="De Luna E."/>
            <person name="Martienssen R.A."/>
            <person name="Minamino N."/>
            <person name="Mizutani M."/>
            <person name="Mizutani M."/>
            <person name="Mochizuki N."/>
            <person name="Monte I."/>
            <person name="Mosher R."/>
            <person name="Nagasaki H."/>
            <person name="Nakagami H."/>
            <person name="Naramoto S."/>
            <person name="Nishitani K."/>
            <person name="Ohtani M."/>
            <person name="Okamoto T."/>
            <person name="Okumura M."/>
            <person name="Phillips J."/>
            <person name="Pollak B."/>
            <person name="Reinders A."/>
            <person name="Rovekamp M."/>
            <person name="Sano R."/>
            <person name="Sawa S."/>
            <person name="Schmid M.W."/>
            <person name="Shirakawa M."/>
            <person name="Solano R."/>
            <person name="Spunde A."/>
            <person name="Suetsugu N."/>
            <person name="Sugano S."/>
            <person name="Sugiyama A."/>
            <person name="Sun R."/>
            <person name="Suzuki Y."/>
            <person name="Takenaka M."/>
            <person name="Takezawa D."/>
            <person name="Tomogane H."/>
            <person name="Tsuzuki M."/>
            <person name="Ueda T."/>
            <person name="Umeda M."/>
            <person name="Ward J.M."/>
            <person name="Watanabe Y."/>
            <person name="Yazaki K."/>
            <person name="Yokoyama R."/>
            <person name="Yoshitake Y."/>
            <person name="Yotsui I."/>
            <person name="Zachgo S."/>
            <person name="Schmutz J."/>
        </authorList>
    </citation>
    <scope>NUCLEOTIDE SEQUENCE [LARGE SCALE GENOMIC DNA]</scope>
    <source>
        <strain evidence="2">Tak-1</strain>
    </source>
</reference>
<proteinExistence type="predicted"/>
<accession>A0A2R6X3A9</accession>